<dbReference type="EMBL" id="CP000934">
    <property type="protein sequence ID" value="ACE86185.1"/>
    <property type="molecule type" value="Genomic_DNA"/>
</dbReference>
<keyword evidence="4" id="KW-1185">Reference proteome</keyword>
<dbReference type="RefSeq" id="WP_012487440.1">
    <property type="nucleotide sequence ID" value="NC_010995.1"/>
</dbReference>
<gene>
    <name evidence="3" type="primary">tnpT</name>
    <name evidence="3" type="ordered locus">CJA_1822</name>
</gene>
<dbReference type="STRING" id="498211.CJA_1822"/>
<evidence type="ECO:0000256" key="1">
    <source>
        <dbReference type="SAM" id="MobiDB-lite"/>
    </source>
</evidence>
<dbReference type="Pfam" id="PF11740">
    <property type="entry name" value="KfrA_N"/>
    <property type="match status" value="1"/>
</dbReference>
<dbReference type="AlphaFoldDB" id="B3PFV7"/>
<name>B3PFV7_CELJU</name>
<organism evidence="3 4">
    <name type="scientific">Cellvibrio japonicus (strain Ueda107)</name>
    <name type="common">Pseudomonas fluorescens subsp. cellulosa</name>
    <dbReference type="NCBI Taxonomy" id="498211"/>
    <lineage>
        <taxon>Bacteria</taxon>
        <taxon>Pseudomonadati</taxon>
        <taxon>Pseudomonadota</taxon>
        <taxon>Gammaproteobacteria</taxon>
        <taxon>Cellvibrionales</taxon>
        <taxon>Cellvibrionaceae</taxon>
        <taxon>Cellvibrio</taxon>
    </lineage>
</organism>
<dbReference type="eggNOG" id="COG3206">
    <property type="taxonomic scope" value="Bacteria"/>
</dbReference>
<feature type="domain" description="KfrA N-terminal DNA-binding" evidence="2">
    <location>
        <begin position="7"/>
        <end position="117"/>
    </location>
</feature>
<dbReference type="KEGG" id="cja:CJA_1822"/>
<proteinExistence type="predicted"/>
<feature type="region of interest" description="Disordered" evidence="1">
    <location>
        <begin position="181"/>
        <end position="202"/>
    </location>
</feature>
<evidence type="ECO:0000259" key="2">
    <source>
        <dbReference type="Pfam" id="PF11740"/>
    </source>
</evidence>
<evidence type="ECO:0000313" key="3">
    <source>
        <dbReference type="EMBL" id="ACE86185.1"/>
    </source>
</evidence>
<evidence type="ECO:0000313" key="4">
    <source>
        <dbReference type="Proteomes" id="UP000001036"/>
    </source>
</evidence>
<dbReference type="OrthoDB" id="583532at2"/>
<dbReference type="InterPro" id="IPR021104">
    <property type="entry name" value="KfrA_DNA-bd_N"/>
</dbReference>
<accession>B3PFV7</accession>
<sequence>MANSGITKFQVQQARDSLLAKGQHPSIDAVRVALGNTGSKATIHRYLKELNEESASRLGKKAATSDAINHLVESLASQLQQEAQQVVDDYQARHTITYNELKSRIDQQAQQLMVATATIDQIQSQLSDSQQAYNALTLDHQALRIEAERLKQQLADKDIQLNDKEVHLRNLEEKYQHARDNLEHFRSSVKDQRDQEQRRHEHQIQQLQGELRLLNQTLSLKQTDITQLNKDNAQLTTQLADTRRELQQVEQRRQASERTAQETLTAMALLEQDNQRRKSTIEDLNRIVDELEAKLSDTTSSLVSVRTELTVKNQLFETLGQSLRPQ</sequence>
<dbReference type="Proteomes" id="UP000001036">
    <property type="component" value="Chromosome"/>
</dbReference>
<dbReference type="HOGENOM" id="CLU_059382_0_0_6"/>
<dbReference type="SUPFAM" id="SSF57997">
    <property type="entry name" value="Tropomyosin"/>
    <property type="match status" value="1"/>
</dbReference>
<reference evidence="3 4" key="1">
    <citation type="journal article" date="2008" name="J. Bacteriol.">
        <title>Insights into plant cell wall degradation from the genome sequence of the soil bacterium Cellvibrio japonicus.</title>
        <authorList>
            <person name="Deboy R.T."/>
            <person name="Mongodin E.F."/>
            <person name="Fouts D.E."/>
            <person name="Tailford L.E."/>
            <person name="Khouri H."/>
            <person name="Emerson J.B."/>
            <person name="Mohamoud Y."/>
            <person name="Watkins K."/>
            <person name="Henrissat B."/>
            <person name="Gilbert H.J."/>
            <person name="Nelson K.E."/>
        </authorList>
    </citation>
    <scope>NUCLEOTIDE SEQUENCE [LARGE SCALE GENOMIC DNA]</scope>
    <source>
        <strain evidence="3 4">Ueda107</strain>
    </source>
</reference>
<protein>
    <submittedName>
        <fullName evidence="3">TnpT protein</fullName>
    </submittedName>
</protein>